<dbReference type="AlphaFoldDB" id="A0A502L5M9"/>
<dbReference type="InterPro" id="IPR050465">
    <property type="entry name" value="UPF0194_transport"/>
</dbReference>
<proteinExistence type="predicted"/>
<dbReference type="PROSITE" id="PS51257">
    <property type="entry name" value="PROKAR_LIPOPROTEIN"/>
    <property type="match status" value="1"/>
</dbReference>
<organism evidence="4 5">
    <name type="scientific">Litorilituus lipolyticus</name>
    <dbReference type="NCBI Taxonomy" id="2491017"/>
    <lineage>
        <taxon>Bacteria</taxon>
        <taxon>Pseudomonadati</taxon>
        <taxon>Pseudomonadota</taxon>
        <taxon>Gammaproteobacteria</taxon>
        <taxon>Alteromonadales</taxon>
        <taxon>Colwelliaceae</taxon>
        <taxon>Litorilituus</taxon>
    </lineage>
</organism>
<dbReference type="Gene3D" id="1.10.287.470">
    <property type="entry name" value="Helix hairpin bin"/>
    <property type="match status" value="1"/>
</dbReference>
<dbReference type="PANTHER" id="PTHR32347">
    <property type="entry name" value="EFFLUX SYSTEM COMPONENT YKNX-RELATED"/>
    <property type="match status" value="1"/>
</dbReference>
<accession>A0A502L5M9</accession>
<feature type="coiled-coil region" evidence="3">
    <location>
        <begin position="171"/>
        <end position="205"/>
    </location>
</feature>
<gene>
    <name evidence="4" type="ORF">EPA86_08545</name>
</gene>
<comment type="caution">
    <text evidence="4">The sequence shown here is derived from an EMBL/GenBank/DDBJ whole genome shotgun (WGS) entry which is preliminary data.</text>
</comment>
<dbReference type="GO" id="GO:0030313">
    <property type="term" value="C:cell envelope"/>
    <property type="evidence" value="ECO:0007669"/>
    <property type="project" value="UniProtKB-SubCell"/>
</dbReference>
<dbReference type="OrthoDB" id="9811754at2"/>
<feature type="coiled-coil region" evidence="3">
    <location>
        <begin position="81"/>
        <end position="115"/>
    </location>
</feature>
<dbReference type="EMBL" id="SAWY01000019">
    <property type="protein sequence ID" value="TPH15617.1"/>
    <property type="molecule type" value="Genomic_DNA"/>
</dbReference>
<dbReference type="Proteomes" id="UP000315303">
    <property type="component" value="Unassembled WGS sequence"/>
</dbReference>
<evidence type="ECO:0000256" key="2">
    <source>
        <dbReference type="ARBA" id="ARBA00023054"/>
    </source>
</evidence>
<evidence type="ECO:0000313" key="4">
    <source>
        <dbReference type="EMBL" id="TPH15617.1"/>
    </source>
</evidence>
<dbReference type="PANTHER" id="PTHR32347:SF23">
    <property type="entry name" value="BLL5650 PROTEIN"/>
    <property type="match status" value="1"/>
</dbReference>
<dbReference type="RefSeq" id="WP_140603016.1">
    <property type="nucleotide sequence ID" value="NZ_SAWY01000019.1"/>
</dbReference>
<evidence type="ECO:0000256" key="3">
    <source>
        <dbReference type="SAM" id="Coils"/>
    </source>
</evidence>
<comment type="subcellular location">
    <subcellularLocation>
        <location evidence="1">Cell envelope</location>
    </subcellularLocation>
</comment>
<evidence type="ECO:0000256" key="1">
    <source>
        <dbReference type="ARBA" id="ARBA00004196"/>
    </source>
</evidence>
<sequence>MNKLTIVLVALVLQACQTEPLDVGAKENSEVVVTASGELESEKTAMIAPPSISRMWQYQIKFLMPENSEVKKGDLLASFDDKKVTDRLTDKQAELARAQKELDNKKIKEVETEQELILLVAEKEMEFEKAKRKAEIVDNSRSDNDRKKAEIDFTIAENDLFLAKEKLKYQLDNKALNLKLAQGKVERLTSEVNNFKRDIERLKVKAPMDGMVIYKADWQGEKPAVGESVQFGQPIIELAVREKMQVKAQIEEPDSGKIKVGQKVKITLDGTQELVTQGRVASLGRVFRDKSFQDKRRVLDVIINFDEIDTETMRPGMTARVEVVVEQGDVLAVVNQSNEKLNTASDELLAEAAK</sequence>
<name>A0A502L5M9_9GAMM</name>
<evidence type="ECO:0000313" key="5">
    <source>
        <dbReference type="Proteomes" id="UP000315303"/>
    </source>
</evidence>
<dbReference type="Gene3D" id="2.40.30.170">
    <property type="match status" value="1"/>
</dbReference>
<keyword evidence="2 3" id="KW-0175">Coiled coil</keyword>
<keyword evidence="5" id="KW-1185">Reference proteome</keyword>
<dbReference type="Gene3D" id="2.40.50.100">
    <property type="match status" value="1"/>
</dbReference>
<protein>
    <submittedName>
        <fullName evidence="4">HlyD family efflux transporter periplasmic adaptor subunit</fullName>
    </submittedName>
</protein>
<reference evidence="4 5" key="1">
    <citation type="submission" date="2019-01" db="EMBL/GenBank/DDBJ databases">
        <title>Litorilituus lipolytica sp. nov., isolated from intertidal sand of the Yellow Sea in China.</title>
        <authorList>
            <person name="Liu A."/>
        </authorList>
    </citation>
    <scope>NUCLEOTIDE SEQUENCE [LARGE SCALE GENOMIC DNA]</scope>
    <source>
        <strain evidence="4 5">RZ04</strain>
    </source>
</reference>